<evidence type="ECO:0000259" key="2">
    <source>
        <dbReference type="PROSITE" id="PS50995"/>
    </source>
</evidence>
<dbReference type="InterPro" id="IPR036390">
    <property type="entry name" value="WH_DNA-bd_sf"/>
</dbReference>
<dbReference type="GO" id="GO:0003700">
    <property type="term" value="F:DNA-binding transcription factor activity"/>
    <property type="evidence" value="ECO:0007669"/>
    <property type="project" value="InterPro"/>
</dbReference>
<dbReference type="Proteomes" id="UP000295258">
    <property type="component" value="Unassembled WGS sequence"/>
</dbReference>
<dbReference type="RefSeq" id="WP_132596286.1">
    <property type="nucleotide sequence ID" value="NZ_SMKO01000040.1"/>
</dbReference>
<dbReference type="InterPro" id="IPR036388">
    <property type="entry name" value="WH-like_DNA-bd_sf"/>
</dbReference>
<dbReference type="Gene3D" id="1.10.10.10">
    <property type="entry name" value="Winged helix-like DNA-binding domain superfamily/Winged helix DNA-binding domain"/>
    <property type="match status" value="1"/>
</dbReference>
<reference evidence="3 4" key="1">
    <citation type="submission" date="2019-03" db="EMBL/GenBank/DDBJ databases">
        <title>Draft genome sequences of novel Actinobacteria.</title>
        <authorList>
            <person name="Sahin N."/>
            <person name="Ay H."/>
            <person name="Saygin H."/>
        </authorList>
    </citation>
    <scope>NUCLEOTIDE SEQUENCE [LARGE SCALE GENOMIC DNA]</scope>
    <source>
        <strain evidence="3 4">KC310</strain>
    </source>
</reference>
<dbReference type="PROSITE" id="PS50995">
    <property type="entry name" value="HTH_MARR_2"/>
    <property type="match status" value="1"/>
</dbReference>
<keyword evidence="4" id="KW-1185">Reference proteome</keyword>
<dbReference type="EMBL" id="SMKO01000040">
    <property type="protein sequence ID" value="TDD05269.1"/>
    <property type="molecule type" value="Genomic_DNA"/>
</dbReference>
<protein>
    <recommendedName>
        <fullName evidence="2">HTH marR-type domain-containing protein</fullName>
    </recommendedName>
</protein>
<evidence type="ECO:0000313" key="3">
    <source>
        <dbReference type="EMBL" id="TDD05269.1"/>
    </source>
</evidence>
<name>A0A4R4VHX3_9ACTN</name>
<feature type="region of interest" description="Disordered" evidence="1">
    <location>
        <begin position="69"/>
        <end position="94"/>
    </location>
</feature>
<feature type="domain" description="HTH marR-type" evidence="2">
    <location>
        <begin position="1"/>
        <end position="69"/>
    </location>
</feature>
<accession>A0A4R4VHX3</accession>
<dbReference type="InterPro" id="IPR000835">
    <property type="entry name" value="HTH_MarR-typ"/>
</dbReference>
<dbReference type="SUPFAM" id="SSF46785">
    <property type="entry name" value="Winged helix' DNA-binding domain"/>
    <property type="match status" value="1"/>
</dbReference>
<comment type="caution">
    <text evidence="3">The sequence shown here is derived from an EMBL/GenBank/DDBJ whole genome shotgun (WGS) entry which is preliminary data.</text>
</comment>
<sequence length="94" mass="10326">MNDLESRGALALQPRPGHGRILDAQLTDKGRQLLAEADLLTEAIEDRMTTGLDEQQRQQLLHLLQHCTTALDPPPEAQQGHPGPETPQKGATHH</sequence>
<organism evidence="3 4">
    <name type="scientific">Nonomuraea deserti</name>
    <dbReference type="NCBI Taxonomy" id="1848322"/>
    <lineage>
        <taxon>Bacteria</taxon>
        <taxon>Bacillati</taxon>
        <taxon>Actinomycetota</taxon>
        <taxon>Actinomycetes</taxon>
        <taxon>Streptosporangiales</taxon>
        <taxon>Streptosporangiaceae</taxon>
        <taxon>Nonomuraea</taxon>
    </lineage>
</organism>
<evidence type="ECO:0000313" key="4">
    <source>
        <dbReference type="Proteomes" id="UP000295258"/>
    </source>
</evidence>
<gene>
    <name evidence="3" type="ORF">E1292_17600</name>
</gene>
<proteinExistence type="predicted"/>
<evidence type="ECO:0000256" key="1">
    <source>
        <dbReference type="SAM" id="MobiDB-lite"/>
    </source>
</evidence>
<dbReference type="AlphaFoldDB" id="A0A4R4VHX3"/>